<dbReference type="EMBL" id="PVZF01000012">
    <property type="protein sequence ID" value="PRY11855.1"/>
    <property type="molecule type" value="Genomic_DNA"/>
</dbReference>
<evidence type="ECO:0000313" key="2">
    <source>
        <dbReference type="Proteomes" id="UP000238083"/>
    </source>
</evidence>
<gene>
    <name evidence="1" type="ORF">CLV37_112154</name>
</gene>
<evidence type="ECO:0008006" key="3">
    <source>
        <dbReference type="Google" id="ProtNLM"/>
    </source>
</evidence>
<reference evidence="1 2" key="1">
    <citation type="submission" date="2018-03" db="EMBL/GenBank/DDBJ databases">
        <title>Genomic Encyclopedia of Archaeal and Bacterial Type Strains, Phase II (KMG-II): from individual species to whole genera.</title>
        <authorList>
            <person name="Goeker M."/>
        </authorList>
    </citation>
    <scope>NUCLEOTIDE SEQUENCE [LARGE SCALE GENOMIC DNA]</scope>
    <source>
        <strain evidence="1 2">DSM 19711</strain>
    </source>
</reference>
<dbReference type="OrthoDB" id="5185945at2"/>
<accession>A0A2T0QZA5</accession>
<dbReference type="RefSeq" id="WP_106214176.1">
    <property type="nucleotide sequence ID" value="NZ_PVZF01000012.1"/>
</dbReference>
<protein>
    <recommendedName>
        <fullName evidence="3">DUF3052 family protein</fullName>
    </recommendedName>
</protein>
<evidence type="ECO:0000313" key="1">
    <source>
        <dbReference type="EMBL" id="PRY11855.1"/>
    </source>
</evidence>
<organism evidence="1 2">
    <name type="scientific">Kineococcus rhizosphaerae</name>
    <dbReference type="NCBI Taxonomy" id="559628"/>
    <lineage>
        <taxon>Bacteria</taxon>
        <taxon>Bacillati</taxon>
        <taxon>Actinomycetota</taxon>
        <taxon>Actinomycetes</taxon>
        <taxon>Kineosporiales</taxon>
        <taxon>Kineosporiaceae</taxon>
        <taxon>Kineococcus</taxon>
    </lineage>
</organism>
<sequence>MGATADPAADVAAAAKLGFKPGQLVQEFGWDEQVDEDFRAAVEELVGSELLDEDADDVADVVLCWYREGDGDLVDALVDSITNLADGGIVWLLTPKKGRPGNVNASEIDEAAPTAGLHATSSVSACANWAGTRMTTPKSGRR</sequence>
<dbReference type="InterPro" id="IPR021412">
    <property type="entry name" value="DUF3052"/>
</dbReference>
<keyword evidence="2" id="KW-1185">Reference proteome</keyword>
<dbReference type="AlphaFoldDB" id="A0A2T0QZA5"/>
<dbReference type="Proteomes" id="UP000238083">
    <property type="component" value="Unassembled WGS sequence"/>
</dbReference>
<name>A0A2T0QZA5_9ACTN</name>
<comment type="caution">
    <text evidence="1">The sequence shown here is derived from an EMBL/GenBank/DDBJ whole genome shotgun (WGS) entry which is preliminary data.</text>
</comment>
<dbReference type="Pfam" id="PF11253">
    <property type="entry name" value="DUF3052"/>
    <property type="match status" value="1"/>
</dbReference>
<proteinExistence type="predicted"/>